<organism evidence="1">
    <name type="scientific">Vannella robusta</name>
    <dbReference type="NCBI Taxonomy" id="1487602"/>
    <lineage>
        <taxon>Eukaryota</taxon>
        <taxon>Amoebozoa</taxon>
        <taxon>Discosea</taxon>
        <taxon>Flabellinia</taxon>
        <taxon>Vannellidae</taxon>
        <taxon>Vannella</taxon>
    </lineage>
</organism>
<protein>
    <submittedName>
        <fullName evidence="1">Uncharacterized protein</fullName>
    </submittedName>
</protein>
<sequence>MKILLADPRIDPTIIDRKPAVIYYGDNSDSVLHTVCNQGCLPGLQLLLKDGRISIYTKNHFQEMPFHHAMKRPLEVMETLLNDKQTDFNRPEIKNGKLALAAWVNHRFDILQLLLQEEDFPFDIHDAREIINRNVFEPFTQDELVQFGLICAQFHKIDPKAIFGPTSDIVDAIQTKVKQIRTKSARN</sequence>
<evidence type="ECO:0000313" key="1">
    <source>
        <dbReference type="EMBL" id="CAE2226517.1"/>
    </source>
</evidence>
<dbReference type="AlphaFoldDB" id="A0A7S4IDV7"/>
<dbReference type="EMBL" id="HBKP01015999">
    <property type="protein sequence ID" value="CAE2226517.1"/>
    <property type="molecule type" value="Transcribed_RNA"/>
</dbReference>
<dbReference type="InterPro" id="IPR036770">
    <property type="entry name" value="Ankyrin_rpt-contain_sf"/>
</dbReference>
<proteinExistence type="predicted"/>
<dbReference type="Gene3D" id="1.25.40.20">
    <property type="entry name" value="Ankyrin repeat-containing domain"/>
    <property type="match status" value="1"/>
</dbReference>
<gene>
    <name evidence="1" type="ORF">VSP0166_LOCUS11321</name>
</gene>
<reference evidence="1" key="1">
    <citation type="submission" date="2021-01" db="EMBL/GenBank/DDBJ databases">
        <authorList>
            <person name="Corre E."/>
            <person name="Pelletier E."/>
            <person name="Niang G."/>
            <person name="Scheremetjew M."/>
            <person name="Finn R."/>
            <person name="Kale V."/>
            <person name="Holt S."/>
            <person name="Cochrane G."/>
            <person name="Meng A."/>
            <person name="Brown T."/>
            <person name="Cohen L."/>
        </authorList>
    </citation>
    <scope>NUCLEOTIDE SEQUENCE</scope>
    <source>
        <strain evidence="1">DIVA3 518/3/11/1/6</strain>
    </source>
</reference>
<accession>A0A7S4IDV7</accession>
<name>A0A7S4IDV7_9EUKA</name>
<dbReference type="SUPFAM" id="SSF48403">
    <property type="entry name" value="Ankyrin repeat"/>
    <property type="match status" value="1"/>
</dbReference>